<dbReference type="EMBL" id="MU155359">
    <property type="protein sequence ID" value="KAF9474855.1"/>
    <property type="molecule type" value="Genomic_DNA"/>
</dbReference>
<organism evidence="1 2">
    <name type="scientific">Pholiota conissans</name>
    <dbReference type="NCBI Taxonomy" id="109636"/>
    <lineage>
        <taxon>Eukaryota</taxon>
        <taxon>Fungi</taxon>
        <taxon>Dikarya</taxon>
        <taxon>Basidiomycota</taxon>
        <taxon>Agaricomycotina</taxon>
        <taxon>Agaricomycetes</taxon>
        <taxon>Agaricomycetidae</taxon>
        <taxon>Agaricales</taxon>
        <taxon>Agaricineae</taxon>
        <taxon>Strophariaceae</taxon>
        <taxon>Pholiota</taxon>
    </lineage>
</organism>
<dbReference type="OrthoDB" id="2946879at2759"/>
<dbReference type="AlphaFoldDB" id="A0A9P5YU99"/>
<gene>
    <name evidence="1" type="ORF">BDN70DRAFT_898657</name>
</gene>
<proteinExistence type="predicted"/>
<protein>
    <submittedName>
        <fullName evidence="1">Uncharacterized protein</fullName>
    </submittedName>
</protein>
<dbReference type="Proteomes" id="UP000807469">
    <property type="component" value="Unassembled WGS sequence"/>
</dbReference>
<accession>A0A9P5YU99</accession>
<name>A0A9P5YU99_9AGAR</name>
<sequence length="261" mass="28353">MQNTDVNAASCSLDEMRNVRCSNDSPTNLSKSSSSSTLSDIVEVLALEPKIDICGGTSSAPTQITRLGSFIPFRYRRRSQEDHLAQAEDKWRMSFMNGNTEMHRISRGVLLSVCRNIWRRELRALRWYKIGLQPLDLQFQSKHSLEPFTLAFLTIATAPFAFSAPATAGTFSVAAYNAANCATSSTLVETIAGTSVQAGHCFSLGQPMASFTVLMNGGCNITTFYFDSACTNTYGSDIGSPYNVGCQTFSAGSMGSFKVTC</sequence>
<keyword evidence="2" id="KW-1185">Reference proteome</keyword>
<comment type="caution">
    <text evidence="1">The sequence shown here is derived from an EMBL/GenBank/DDBJ whole genome shotgun (WGS) entry which is preliminary data.</text>
</comment>
<evidence type="ECO:0000313" key="1">
    <source>
        <dbReference type="EMBL" id="KAF9474855.1"/>
    </source>
</evidence>
<evidence type="ECO:0000313" key="2">
    <source>
        <dbReference type="Proteomes" id="UP000807469"/>
    </source>
</evidence>
<reference evidence="1" key="1">
    <citation type="submission" date="2020-11" db="EMBL/GenBank/DDBJ databases">
        <authorList>
            <consortium name="DOE Joint Genome Institute"/>
            <person name="Ahrendt S."/>
            <person name="Riley R."/>
            <person name="Andreopoulos W."/>
            <person name="Labutti K."/>
            <person name="Pangilinan J."/>
            <person name="Ruiz-Duenas F.J."/>
            <person name="Barrasa J.M."/>
            <person name="Sanchez-Garcia M."/>
            <person name="Camarero S."/>
            <person name="Miyauchi S."/>
            <person name="Serrano A."/>
            <person name="Linde D."/>
            <person name="Babiker R."/>
            <person name="Drula E."/>
            <person name="Ayuso-Fernandez I."/>
            <person name="Pacheco R."/>
            <person name="Padilla G."/>
            <person name="Ferreira P."/>
            <person name="Barriuso J."/>
            <person name="Kellner H."/>
            <person name="Castanera R."/>
            <person name="Alfaro M."/>
            <person name="Ramirez L."/>
            <person name="Pisabarro A.G."/>
            <person name="Kuo A."/>
            <person name="Tritt A."/>
            <person name="Lipzen A."/>
            <person name="He G."/>
            <person name="Yan M."/>
            <person name="Ng V."/>
            <person name="Cullen D."/>
            <person name="Martin F."/>
            <person name="Rosso M.-N."/>
            <person name="Henrissat B."/>
            <person name="Hibbett D."/>
            <person name="Martinez A.T."/>
            <person name="Grigoriev I.V."/>
        </authorList>
    </citation>
    <scope>NUCLEOTIDE SEQUENCE</scope>
    <source>
        <strain evidence="1">CIRM-BRFM 674</strain>
    </source>
</reference>